<keyword evidence="3" id="KW-1185">Reference proteome</keyword>
<comment type="caution">
    <text evidence="2">The sequence shown here is derived from an EMBL/GenBank/DDBJ whole genome shotgun (WGS) entry which is preliminary data.</text>
</comment>
<dbReference type="RefSeq" id="WP_307778359.1">
    <property type="nucleotide sequence ID" value="NZ_JAVFKP010000001.1"/>
</dbReference>
<evidence type="ECO:0000313" key="3">
    <source>
        <dbReference type="Proteomes" id="UP001237592"/>
    </source>
</evidence>
<feature type="domain" description="CD-NTase-associated protein 12/Pycsar effector protein TIR" evidence="1">
    <location>
        <begin position="58"/>
        <end position="124"/>
    </location>
</feature>
<name>A0ABU0XNC4_9BURK</name>
<proteinExistence type="predicted"/>
<organism evidence="2 3">
    <name type="scientific">Janthinobacterium lividum</name>
    <dbReference type="NCBI Taxonomy" id="29581"/>
    <lineage>
        <taxon>Bacteria</taxon>
        <taxon>Pseudomonadati</taxon>
        <taxon>Pseudomonadota</taxon>
        <taxon>Betaproteobacteria</taxon>
        <taxon>Burkholderiales</taxon>
        <taxon>Oxalobacteraceae</taxon>
        <taxon>Janthinobacterium</taxon>
    </lineage>
</organism>
<accession>A0ABU0XNC4</accession>
<sequence length="332" mass="37707">MMKKKFVIFYSWQSDLPETRNTIKSALKEAAKAVMKINPQLNVIVDEATRDLAGAPNIPSSIMAKIKGADMFVCDITTINPHAQDRRTPNPNVVFELGFAVASLGWDRVALMFDRSIGNFPSDMPFDFDRHRATTFESQAESKSSEFKKLASVLQLAIESTMDKNPSRPTATLTPEQVKHAHDVAQLVQLMSSIHIPTIDEHVSSLPYSLSEKALHVWEGVDATVSGSYFHLHDQDLLSVVKRFHSAFGKTLAHCDMYHEAPSGVLHIFTGHDHTFSKRQQKAWEAIETSRDEMSVEFRELLQRIRDQYLEVDLQKTNASAWQDYREHHQQE</sequence>
<dbReference type="EMBL" id="JAVFKP010000001">
    <property type="protein sequence ID" value="MDQ4625023.1"/>
    <property type="molecule type" value="Genomic_DNA"/>
</dbReference>
<dbReference type="Proteomes" id="UP001237592">
    <property type="component" value="Unassembled WGS sequence"/>
</dbReference>
<reference evidence="2 3" key="1">
    <citation type="submission" date="2023-08" db="EMBL/GenBank/DDBJ databases">
        <title>Draft genome sequence of Janthinobacterium lividum.</title>
        <authorList>
            <person name="Chun B.H."/>
            <person name="Lee Y."/>
        </authorList>
    </citation>
    <scope>NUCLEOTIDE SEQUENCE [LARGE SCALE GENOMIC DNA]</scope>
    <source>
        <strain evidence="2 3">AMJK</strain>
    </source>
</reference>
<gene>
    <name evidence="2" type="ORF">RB624_03870</name>
</gene>
<evidence type="ECO:0000259" key="1">
    <source>
        <dbReference type="Pfam" id="PF10137"/>
    </source>
</evidence>
<dbReference type="Pfam" id="PF10137">
    <property type="entry name" value="CAP12-PCTIR_TIR"/>
    <property type="match status" value="1"/>
</dbReference>
<dbReference type="InterPro" id="IPR019302">
    <property type="entry name" value="CAP12/PCTIR_TIR_dom"/>
</dbReference>
<evidence type="ECO:0000313" key="2">
    <source>
        <dbReference type="EMBL" id="MDQ4625023.1"/>
    </source>
</evidence>
<protein>
    <recommendedName>
        <fullName evidence="1">CD-NTase-associated protein 12/Pycsar effector protein TIR domain-containing protein</fullName>
    </recommendedName>
</protein>